<feature type="region of interest" description="Disordered" evidence="1">
    <location>
        <begin position="1168"/>
        <end position="1197"/>
    </location>
</feature>
<feature type="compositionally biased region" description="Basic and acidic residues" evidence="1">
    <location>
        <begin position="59"/>
        <end position="69"/>
    </location>
</feature>
<organism evidence="3">
    <name type="scientific">Chromera velia CCMP2878</name>
    <dbReference type="NCBI Taxonomy" id="1169474"/>
    <lineage>
        <taxon>Eukaryota</taxon>
        <taxon>Sar</taxon>
        <taxon>Alveolata</taxon>
        <taxon>Colpodellida</taxon>
        <taxon>Chromeraceae</taxon>
        <taxon>Chromera</taxon>
    </lineage>
</organism>
<keyword evidence="2" id="KW-0732">Signal</keyword>
<dbReference type="EMBL" id="CDMZ01001247">
    <property type="protein sequence ID" value="CEM29640.1"/>
    <property type="molecule type" value="Genomic_DNA"/>
</dbReference>
<feature type="region of interest" description="Disordered" evidence="1">
    <location>
        <begin position="19"/>
        <end position="108"/>
    </location>
</feature>
<feature type="compositionally biased region" description="Low complexity" evidence="1">
    <location>
        <begin position="980"/>
        <end position="994"/>
    </location>
</feature>
<protein>
    <submittedName>
        <fullName evidence="3">Uncharacterized protein</fullName>
    </submittedName>
</protein>
<name>A0A0G4GIG3_9ALVE</name>
<accession>A0A0G4GIG3</accession>
<evidence type="ECO:0000256" key="2">
    <source>
        <dbReference type="SAM" id="SignalP"/>
    </source>
</evidence>
<reference evidence="3" key="1">
    <citation type="submission" date="2014-11" db="EMBL/GenBank/DDBJ databases">
        <authorList>
            <person name="Otto D Thomas"/>
            <person name="Naeem Raeece"/>
        </authorList>
    </citation>
    <scope>NUCLEOTIDE SEQUENCE</scope>
</reference>
<evidence type="ECO:0000256" key="1">
    <source>
        <dbReference type="SAM" id="MobiDB-lite"/>
    </source>
</evidence>
<sequence>MFVSLLLVLSLLQKVGEAVSTKKPRGAPASFMDKSGEEGEASVIDRSKSNLHTQVSPDVRFEGEGRVELPSEAAGSSPSKAEGGAETQKRTEEGAREDSTTSSGVTSLEFSPENAKLVIVNDTPRVLEVLRSKCACAASSYDEAKKKADQPGSEIALSLSGCEGPSSCQLFFQPSNNVKAQETDCAGGVSSSNSKSLLLEVGGGSPLCLQHAAESCKKTGGGGNKEAETPSSFVGGASGSVNVTNLHFEGRVSASVSGDVMNVSFTIGGEGPLESVGCWWVDAEMAAESEVEGNQDVWDTYVLNYGDHPDASGNVNIDGLVAHNTYLFRCVAAAGGASIDTRFSYHEANMALEVLEETISEKMAAFNLTHGATTPVEVACAISVSSEAEGDEAEGVDGEEGDSSFESVKWEFVTVPGETYKLTCAMKTIDELGGVEGQPLEKVFLCPFEGGSGSPGVSVMNSLRFPFLALGKGDFCDLQFHRQEWLRAMAEVVVEEVGPAAVNVATVHITNSDCMEEDPLGPSSWEKLSDAFHRPVVVSKADSRCEWTTHESAVTLHECKSACAADLSSCSVLHFLEIPDESSTPGVPVSQCKTAKCSGVVYATDLQVEDGIAGSHALFFLGALQGLWLEYKVVLPERQAAKVLLALDQIQKDPELAYQVASSAVRAVGAESDTHNFALIDASLPDKIERDDSKRGCTSPSSWNYDTEATQDDGSCISLESPLAYSYVTLGVGVSLGPETCAVAQAVSTEDPLESPDFKLVVEMAKSFGVSEEDVKAGGAMNRPGRFQAFPYPYRCVQTEGGEKEARFFVTLVAPPEMKETLAAHAALLAGDSAMVKEVVDLALSDVAKPLLESARITPHSIDTGYVEKGCMMPDSTFGHEGASDCGGVGGASALDSSAGSMLQEGATSETKTAAKKLQRARGGSKQGGLSEAIRLHKMAKASTRVRSSVSALQVKGGRDGGANVQQQHHEDLRLQQKKAAAAGAGHAGASEASAESRHFGETRRSAHARETATHTHKSSSDSAATSLEKDIATIEDMEEDETGGLDLVDMKAAECSRLEQEDKECAETGRCIPGRKGSMRAVEVTLRISGLQGMCGTMQRKVIRLGKAFSKMSGLSGLPPAIATTSLSLCSESDAGGAACSLSGTLDDLSVPEGDDLEAVEETGGEAAFPAVKSSPAEPSPSPAPPMGNSTNSTTGTPTQFFVQKCRCGECDSVKDSLDTLGSSPDFWSGVLREALREPDGTINAAGDAAPCEVVSPPSVVRHPGCMDPEADNYRRTATEQPDESLCVFKLGCMDEEADNFDEFATRHVQSSCVYPQNCLCSCMESKGSI</sequence>
<evidence type="ECO:0000313" key="3">
    <source>
        <dbReference type="EMBL" id="CEM29640.1"/>
    </source>
</evidence>
<feature type="signal peptide" evidence="2">
    <location>
        <begin position="1"/>
        <end position="18"/>
    </location>
</feature>
<proteinExistence type="predicted"/>
<feature type="chain" id="PRO_5005190531" evidence="2">
    <location>
        <begin position="19"/>
        <end position="1331"/>
    </location>
</feature>
<feature type="compositionally biased region" description="Low complexity" evidence="1">
    <location>
        <begin position="1188"/>
        <end position="1197"/>
    </location>
</feature>
<gene>
    <name evidence="3" type="ORF">Cvel_22047</name>
</gene>
<dbReference type="VEuPathDB" id="CryptoDB:Cvel_22047"/>
<feature type="region of interest" description="Disordered" evidence="1">
    <location>
        <begin position="906"/>
        <end position="1027"/>
    </location>
</feature>
<feature type="compositionally biased region" description="Basic and acidic residues" evidence="1">
    <location>
        <begin position="995"/>
        <end position="1014"/>
    </location>
</feature>
<feature type="compositionally biased region" description="Basic and acidic residues" evidence="1">
    <location>
        <begin position="87"/>
        <end position="99"/>
    </location>
</feature>